<dbReference type="OrthoDB" id="9815497at2"/>
<proteinExistence type="predicted"/>
<dbReference type="Pfam" id="PF02625">
    <property type="entry name" value="XdhC_CoxI"/>
    <property type="match status" value="2"/>
</dbReference>
<evidence type="ECO:0000256" key="1">
    <source>
        <dbReference type="SAM" id="MobiDB-lite"/>
    </source>
</evidence>
<protein>
    <submittedName>
        <fullName evidence="4">XshC-Cox1 family protein</fullName>
    </submittedName>
</protein>
<feature type="region of interest" description="Disordered" evidence="1">
    <location>
        <begin position="357"/>
        <end position="394"/>
    </location>
</feature>
<dbReference type="PANTHER" id="PTHR30388">
    <property type="entry name" value="ALDEHYDE OXIDOREDUCTASE MOLYBDENUM COFACTOR ASSEMBLY PROTEIN"/>
    <property type="match status" value="1"/>
</dbReference>
<reference evidence="4 5" key="1">
    <citation type="submission" date="2018-03" db="EMBL/GenBank/DDBJ databases">
        <title>Characteristics and genome of n-alkane degrading marine bacteria Gordonia iterans isolated from crude oil contaminated in Tae-an, South Korea.</title>
        <authorList>
            <person name="Lee S.-S."/>
            <person name="Kim H."/>
        </authorList>
    </citation>
    <scope>NUCLEOTIDE SEQUENCE [LARGE SCALE GENOMIC DNA]</scope>
    <source>
        <strain evidence="4 5">Co17</strain>
    </source>
</reference>
<dbReference type="InterPro" id="IPR052698">
    <property type="entry name" value="MoCofactor_Util/Proc"/>
</dbReference>
<keyword evidence="5" id="KW-1185">Reference proteome</keyword>
<gene>
    <name evidence="4" type="ORF">C6V83_09080</name>
</gene>
<dbReference type="RefSeq" id="WP_105942133.1">
    <property type="nucleotide sequence ID" value="NZ_CP027433.1"/>
</dbReference>
<evidence type="ECO:0000313" key="4">
    <source>
        <dbReference type="EMBL" id="AVM00405.1"/>
    </source>
</evidence>
<dbReference type="InterPro" id="IPR003777">
    <property type="entry name" value="XdhC_CoxI"/>
</dbReference>
<accession>A0A2S0KFE9</accession>
<feature type="domain" description="XdhC- CoxI" evidence="2">
    <location>
        <begin position="117"/>
        <end position="183"/>
    </location>
</feature>
<evidence type="ECO:0000313" key="5">
    <source>
        <dbReference type="Proteomes" id="UP000239814"/>
    </source>
</evidence>
<dbReference type="EMBL" id="CP027433">
    <property type="protein sequence ID" value="AVM00405.1"/>
    <property type="molecule type" value="Genomic_DNA"/>
</dbReference>
<sequence length="394" mass="41370">MREHLGQLARWSTGGAPAAVAVVVRTFASAPLPAGSVMAVGPRGEAVGSVSGGCVESAVYAECVDAMATGRPVLASYGVSDDDALEAGLTCGGTLEVFVTRLDDRRFPGLPELCDLVAADVPVTVATVLRTSRRGRSGTEPGARLVITETESWGTTGSDDLDAALYADLPVLLAAGETRVADYFAAEDTVEVFVQVFAPRPRLIVFGATDFAAALAGAGAFLGYRITVCDARPVFAVPDRFPAADEVVRRWPHEYLAAEIEAGRVDDRTAICVLTHDERFDRPLLALALDTEVLGYVGAMGSRRTHARRLAALRADGVDEAAIDRLRSPIGLDLQARTPQETAVSIVAEILAERGGGTGRRLTESPGPIHSAKSTSRPVARSPHSIGVTAAEAR</sequence>
<dbReference type="InterPro" id="IPR027051">
    <property type="entry name" value="XdhC_Rossmann_dom"/>
</dbReference>
<feature type="domain" description="XdhC- CoxI" evidence="2">
    <location>
        <begin position="13"/>
        <end position="78"/>
    </location>
</feature>
<dbReference type="Proteomes" id="UP000239814">
    <property type="component" value="Chromosome"/>
</dbReference>
<organism evidence="4 5">
    <name type="scientific">Gordonia iterans</name>
    <dbReference type="NCBI Taxonomy" id="1004901"/>
    <lineage>
        <taxon>Bacteria</taxon>
        <taxon>Bacillati</taxon>
        <taxon>Actinomycetota</taxon>
        <taxon>Actinomycetes</taxon>
        <taxon>Mycobacteriales</taxon>
        <taxon>Gordoniaceae</taxon>
        <taxon>Gordonia</taxon>
    </lineage>
</organism>
<evidence type="ECO:0000259" key="3">
    <source>
        <dbReference type="Pfam" id="PF13478"/>
    </source>
</evidence>
<name>A0A2S0KFE9_9ACTN</name>
<dbReference type="AlphaFoldDB" id="A0A2S0KFE9"/>
<dbReference type="PANTHER" id="PTHR30388:SF4">
    <property type="entry name" value="MOLYBDENUM COFACTOR INSERTION CHAPERONE PAOD"/>
    <property type="match status" value="1"/>
</dbReference>
<dbReference type="Gene3D" id="3.40.50.720">
    <property type="entry name" value="NAD(P)-binding Rossmann-like Domain"/>
    <property type="match status" value="1"/>
</dbReference>
<evidence type="ECO:0000259" key="2">
    <source>
        <dbReference type="Pfam" id="PF02625"/>
    </source>
</evidence>
<dbReference type="Pfam" id="PF13478">
    <property type="entry name" value="XdhC_C"/>
    <property type="match status" value="1"/>
</dbReference>
<feature type="domain" description="XdhC Rossmann" evidence="3">
    <location>
        <begin position="203"/>
        <end position="350"/>
    </location>
</feature>
<dbReference type="KEGG" id="git:C6V83_09080"/>